<evidence type="ECO:0000313" key="5">
    <source>
        <dbReference type="Proteomes" id="UP001501414"/>
    </source>
</evidence>
<protein>
    <submittedName>
        <fullName evidence="4">Molybdopterin-dependent oxidoreductase</fullName>
    </submittedName>
</protein>
<accession>A0ABP4I341</accession>
<dbReference type="Pfam" id="PF02738">
    <property type="entry name" value="MoCoBD_1"/>
    <property type="match status" value="1"/>
</dbReference>
<proteinExistence type="predicted"/>
<dbReference type="PANTHER" id="PTHR11908">
    <property type="entry name" value="XANTHINE DEHYDROGENASE"/>
    <property type="match status" value="1"/>
</dbReference>
<dbReference type="Pfam" id="PF20256">
    <property type="entry name" value="MoCoBD_2"/>
    <property type="match status" value="1"/>
</dbReference>
<reference evidence="5" key="1">
    <citation type="journal article" date="2019" name="Int. J. Syst. Evol. Microbiol.">
        <title>The Global Catalogue of Microorganisms (GCM) 10K type strain sequencing project: providing services to taxonomists for standard genome sequencing and annotation.</title>
        <authorList>
            <consortium name="The Broad Institute Genomics Platform"/>
            <consortium name="The Broad Institute Genome Sequencing Center for Infectious Disease"/>
            <person name="Wu L."/>
            <person name="Ma J."/>
        </authorList>
    </citation>
    <scope>NUCLEOTIDE SEQUENCE [LARGE SCALE GENOMIC DNA]</scope>
    <source>
        <strain evidence="5">JCM 11896</strain>
    </source>
</reference>
<organism evidence="4 5">
    <name type="scientific">Pseudonocardia kongjuensis</name>
    <dbReference type="NCBI Taxonomy" id="102227"/>
    <lineage>
        <taxon>Bacteria</taxon>
        <taxon>Bacillati</taxon>
        <taxon>Actinomycetota</taxon>
        <taxon>Actinomycetes</taxon>
        <taxon>Pseudonocardiales</taxon>
        <taxon>Pseudonocardiaceae</taxon>
        <taxon>Pseudonocardia</taxon>
    </lineage>
</organism>
<keyword evidence="5" id="KW-1185">Reference proteome</keyword>
<evidence type="ECO:0000256" key="2">
    <source>
        <dbReference type="ARBA" id="ARBA00023002"/>
    </source>
</evidence>
<dbReference type="RefSeq" id="WP_344017411.1">
    <property type="nucleotide sequence ID" value="NZ_BAAAJK010000001.1"/>
</dbReference>
<dbReference type="SUPFAM" id="SSF54665">
    <property type="entry name" value="CO dehydrogenase molybdoprotein N-domain-like"/>
    <property type="match status" value="1"/>
</dbReference>
<dbReference type="SUPFAM" id="SSF56003">
    <property type="entry name" value="Molybdenum cofactor-binding domain"/>
    <property type="match status" value="1"/>
</dbReference>
<evidence type="ECO:0000313" key="4">
    <source>
        <dbReference type="EMBL" id="GAA1378722.1"/>
    </source>
</evidence>
<dbReference type="EMBL" id="BAAAJK010000001">
    <property type="protein sequence ID" value="GAA1378722.1"/>
    <property type="molecule type" value="Genomic_DNA"/>
</dbReference>
<keyword evidence="2" id="KW-0560">Oxidoreductase</keyword>
<dbReference type="InterPro" id="IPR046867">
    <property type="entry name" value="AldOxase/xan_DH_MoCoBD2"/>
</dbReference>
<dbReference type="Gene3D" id="3.90.1170.50">
    <property type="entry name" value="Aldehyde oxidase/xanthine dehydrogenase, a/b hammerhead"/>
    <property type="match status" value="1"/>
</dbReference>
<dbReference type="InterPro" id="IPR000674">
    <property type="entry name" value="Ald_Oxase/Xan_DH_a/b"/>
</dbReference>
<dbReference type="Proteomes" id="UP001501414">
    <property type="component" value="Unassembled WGS sequence"/>
</dbReference>
<dbReference type="InterPro" id="IPR036856">
    <property type="entry name" value="Ald_Oxase/Xan_DH_a/b_sf"/>
</dbReference>
<gene>
    <name evidence="4" type="ORF">GCM10009613_00290</name>
</gene>
<evidence type="ECO:0000256" key="1">
    <source>
        <dbReference type="ARBA" id="ARBA00022505"/>
    </source>
</evidence>
<dbReference type="InterPro" id="IPR037165">
    <property type="entry name" value="AldOxase/xan_DH_Mopterin-bd_sf"/>
</dbReference>
<keyword evidence="1" id="KW-0500">Molybdenum</keyword>
<dbReference type="InterPro" id="IPR016208">
    <property type="entry name" value="Ald_Oxase/xanthine_DH-like"/>
</dbReference>
<dbReference type="PANTHER" id="PTHR11908:SF132">
    <property type="entry name" value="ALDEHYDE OXIDASE 1-RELATED"/>
    <property type="match status" value="1"/>
</dbReference>
<dbReference type="Gene3D" id="3.30.365.10">
    <property type="entry name" value="Aldehyde oxidase/xanthine dehydrogenase, molybdopterin binding domain"/>
    <property type="match status" value="4"/>
</dbReference>
<dbReference type="InterPro" id="IPR008274">
    <property type="entry name" value="AldOxase/xan_DH_MoCoBD1"/>
</dbReference>
<name>A0ABP4I341_9PSEU</name>
<evidence type="ECO:0000259" key="3">
    <source>
        <dbReference type="SMART" id="SM01008"/>
    </source>
</evidence>
<feature type="domain" description="Aldehyde oxidase/xanthine dehydrogenase a/b hammerhead" evidence="3">
    <location>
        <begin position="27"/>
        <end position="141"/>
    </location>
</feature>
<dbReference type="SMART" id="SM01008">
    <property type="entry name" value="Ald_Xan_dh_C"/>
    <property type="match status" value="1"/>
</dbReference>
<dbReference type="Pfam" id="PF01315">
    <property type="entry name" value="Ald_Xan_dh_C"/>
    <property type="match status" value="1"/>
</dbReference>
<comment type="caution">
    <text evidence="4">The sequence shown here is derived from an EMBL/GenBank/DDBJ whole genome shotgun (WGS) entry which is preliminary data.</text>
</comment>
<sequence>MTVTPTGARPAYVGGSVKRREDPRLLRGRGRYVADIRPAGTVHMAIVRSPHAHARIVGVDASRALATPGVLAVLTWDDIADQAGPIPCIDLYPDSLPTLQTALADGVVRYVGQPVAALVATDEYLAEDALDGVEVTYEPLPAVVDLDEAVAGHTLLYPEHGTNVVTTIAQDVGGDAAVDAAFAAADHVYTETFTVHRYVPAPMETRGVVAEIDPVTERLTLITSTQFPHLVRGFLSGVLGLPESRIRVIAPDVGGGFGAKCEFYCEEILAPLFAMRLRRPVKWIEDRREHMVASSHAREQKHTVRVAVSADGTVTAVDARSWTSNGAACCTLATTPASISSAMLRGPYRIPVYRARAHCVTTNKTPLAVYRGAGHPQAVLVMERMMDIIAADLGRDRVELRLQNMITPAELPNDRGTAIVLAGQVVYDTGDYGAVLRRAAGMIGLTPDWAAEQQRERARGRYLGIGVASLVEETAIGPYESAVVRVDGAGKVTVLTGSSPHGQGHVTTFSQLVADELDIDLEDVTVLHGDTDVVAEGVGTFASRSAAIGGAAARSAAATVKEKALTLASHLLEIDPADLEWRDGAAVVRGASRSMSLAELAGAATAWNAPLPGGLDWNLEATHRHQAPGIAFSHATHAAKVAVDVTTGEIDVLDYVVVHDCGTVINPSIVEGQVHGGVVQGLGGTLFEEVPYAADGTPLARNLADYLLPTVSDVPVIRTDSAESPTPLNPYGMKGAGEGGATGAPGALVNALADALAPFGVHLTSDGPWTPDRVLALIPEEQA</sequence>